<dbReference type="Proteomes" id="UP001501204">
    <property type="component" value="Unassembled WGS sequence"/>
</dbReference>
<name>A0ABP4WIT6_9MICC</name>
<gene>
    <name evidence="1" type="ORF">GCM10009767_13630</name>
</gene>
<evidence type="ECO:0000313" key="2">
    <source>
        <dbReference type="Proteomes" id="UP001501204"/>
    </source>
</evidence>
<sequence>MTHNNGYEGITLLTRPDVRDAGRGRSELCEAEALPENMCRGEATKLCGSSYVRRSSVGKSLR</sequence>
<organism evidence="1 2">
    <name type="scientific">Kocuria aegyptia</name>
    <dbReference type="NCBI Taxonomy" id="330943"/>
    <lineage>
        <taxon>Bacteria</taxon>
        <taxon>Bacillati</taxon>
        <taxon>Actinomycetota</taxon>
        <taxon>Actinomycetes</taxon>
        <taxon>Micrococcales</taxon>
        <taxon>Micrococcaceae</taxon>
        <taxon>Kocuria</taxon>
    </lineage>
</organism>
<proteinExistence type="predicted"/>
<dbReference type="EMBL" id="BAAAOA010000015">
    <property type="protein sequence ID" value="GAA1755574.1"/>
    <property type="molecule type" value="Genomic_DNA"/>
</dbReference>
<comment type="caution">
    <text evidence="1">The sequence shown here is derived from an EMBL/GenBank/DDBJ whole genome shotgun (WGS) entry which is preliminary data.</text>
</comment>
<reference evidence="2" key="1">
    <citation type="journal article" date="2019" name="Int. J. Syst. Evol. Microbiol.">
        <title>The Global Catalogue of Microorganisms (GCM) 10K type strain sequencing project: providing services to taxonomists for standard genome sequencing and annotation.</title>
        <authorList>
            <consortium name="The Broad Institute Genomics Platform"/>
            <consortium name="The Broad Institute Genome Sequencing Center for Infectious Disease"/>
            <person name="Wu L."/>
            <person name="Ma J."/>
        </authorList>
    </citation>
    <scope>NUCLEOTIDE SEQUENCE [LARGE SCALE GENOMIC DNA]</scope>
    <source>
        <strain evidence="2">JCM 14735</strain>
    </source>
</reference>
<accession>A0ABP4WIT6</accession>
<protein>
    <submittedName>
        <fullName evidence="1">Uncharacterized protein</fullName>
    </submittedName>
</protein>
<dbReference type="RefSeq" id="WP_344120967.1">
    <property type="nucleotide sequence ID" value="NZ_BAAAOA010000015.1"/>
</dbReference>
<keyword evidence="2" id="KW-1185">Reference proteome</keyword>
<evidence type="ECO:0000313" key="1">
    <source>
        <dbReference type="EMBL" id="GAA1755574.1"/>
    </source>
</evidence>